<dbReference type="KEGG" id="snk:CP967_09640"/>
<keyword evidence="5" id="KW-1185">Reference proteome</keyword>
<dbReference type="Gene3D" id="2.60.120.260">
    <property type="entry name" value="Galactose-binding domain-like"/>
    <property type="match status" value="1"/>
</dbReference>
<dbReference type="CDD" id="cd06583">
    <property type="entry name" value="PGRP"/>
    <property type="match status" value="1"/>
</dbReference>
<feature type="compositionally biased region" description="Pro residues" evidence="2">
    <location>
        <begin position="262"/>
        <end position="272"/>
    </location>
</feature>
<protein>
    <submittedName>
        <fullName evidence="4">N-acetylmuramoyl-L-alanine amidase</fullName>
    </submittedName>
</protein>
<dbReference type="OrthoDB" id="514320at2"/>
<dbReference type="Proteomes" id="UP000326178">
    <property type="component" value="Chromosome"/>
</dbReference>
<dbReference type="Gene3D" id="2.60.40.10">
    <property type="entry name" value="Immunoglobulins"/>
    <property type="match status" value="1"/>
</dbReference>
<dbReference type="EMBL" id="CP023702">
    <property type="protein sequence ID" value="QEU72204.1"/>
    <property type="molecule type" value="Genomic_DNA"/>
</dbReference>
<evidence type="ECO:0000313" key="5">
    <source>
        <dbReference type="Proteomes" id="UP000326178"/>
    </source>
</evidence>
<evidence type="ECO:0000256" key="1">
    <source>
        <dbReference type="ARBA" id="ARBA00007553"/>
    </source>
</evidence>
<gene>
    <name evidence="4" type="ORF">CP967_09640</name>
</gene>
<dbReference type="PANTHER" id="PTHR11022:SF41">
    <property type="entry name" value="PEPTIDOGLYCAN-RECOGNITION PROTEIN LC-RELATED"/>
    <property type="match status" value="1"/>
</dbReference>
<dbReference type="GO" id="GO:0005975">
    <property type="term" value="P:carbohydrate metabolic process"/>
    <property type="evidence" value="ECO:0007669"/>
    <property type="project" value="UniProtKB-ARBA"/>
</dbReference>
<dbReference type="AlphaFoldDB" id="A0A5J6F9E2"/>
<feature type="domain" description="Peptidoglycan recognition protein family" evidence="3">
    <location>
        <begin position="271"/>
        <end position="419"/>
    </location>
</feature>
<dbReference type="InterPro" id="IPR015510">
    <property type="entry name" value="PGRP"/>
</dbReference>
<feature type="region of interest" description="Disordered" evidence="2">
    <location>
        <begin position="113"/>
        <end position="286"/>
    </location>
</feature>
<feature type="compositionally biased region" description="Low complexity" evidence="2">
    <location>
        <begin position="233"/>
        <end position="261"/>
    </location>
</feature>
<dbReference type="InterPro" id="IPR013783">
    <property type="entry name" value="Ig-like_fold"/>
</dbReference>
<organism evidence="4 5">
    <name type="scientific">Streptomyces nitrosporeus</name>
    <dbReference type="NCBI Taxonomy" id="28894"/>
    <lineage>
        <taxon>Bacteria</taxon>
        <taxon>Bacillati</taxon>
        <taxon>Actinomycetota</taxon>
        <taxon>Actinomycetes</taxon>
        <taxon>Kitasatosporales</taxon>
        <taxon>Streptomycetaceae</taxon>
        <taxon>Streptomyces</taxon>
    </lineage>
</organism>
<comment type="similarity">
    <text evidence="1">Belongs to the N-acetylmuramoyl-L-alanine amidase 2 family.</text>
</comment>
<feature type="compositionally biased region" description="Low complexity" evidence="2">
    <location>
        <begin position="169"/>
        <end position="181"/>
    </location>
</feature>
<evidence type="ECO:0000256" key="2">
    <source>
        <dbReference type="SAM" id="MobiDB-lite"/>
    </source>
</evidence>
<accession>A0A5J6F9E2</accession>
<dbReference type="GO" id="GO:0008745">
    <property type="term" value="F:N-acetylmuramoyl-L-alanine amidase activity"/>
    <property type="evidence" value="ECO:0007669"/>
    <property type="project" value="InterPro"/>
</dbReference>
<evidence type="ECO:0000313" key="4">
    <source>
        <dbReference type="EMBL" id="QEU72204.1"/>
    </source>
</evidence>
<reference evidence="4 5" key="1">
    <citation type="submission" date="2017-09" db="EMBL/GenBank/DDBJ databases">
        <authorList>
            <person name="Lee N."/>
            <person name="Cho B.-K."/>
        </authorList>
    </citation>
    <scope>NUCLEOTIDE SEQUENCE [LARGE SCALE GENOMIC DNA]</scope>
    <source>
        <strain evidence="4 5">ATCC 12769</strain>
    </source>
</reference>
<dbReference type="SUPFAM" id="SSF55846">
    <property type="entry name" value="N-acetylmuramoyl-L-alanine amidase-like"/>
    <property type="match status" value="1"/>
</dbReference>
<dbReference type="PANTHER" id="PTHR11022">
    <property type="entry name" value="PEPTIDOGLYCAN RECOGNITION PROTEIN"/>
    <property type="match status" value="1"/>
</dbReference>
<dbReference type="SMART" id="SM00701">
    <property type="entry name" value="PGRP"/>
    <property type="match status" value="1"/>
</dbReference>
<dbReference type="Pfam" id="PF01510">
    <property type="entry name" value="Amidase_2"/>
    <property type="match status" value="1"/>
</dbReference>
<dbReference type="InterPro" id="IPR036505">
    <property type="entry name" value="Amidase/PGRP_sf"/>
</dbReference>
<name>A0A5J6F9E2_9ACTN</name>
<dbReference type="InterPro" id="IPR002502">
    <property type="entry name" value="Amidase_domain"/>
</dbReference>
<proteinExistence type="inferred from homology"/>
<dbReference type="Gene3D" id="3.40.80.10">
    <property type="entry name" value="Peptidoglycan recognition protein-like"/>
    <property type="match status" value="1"/>
</dbReference>
<dbReference type="GO" id="GO:0008270">
    <property type="term" value="F:zinc ion binding"/>
    <property type="evidence" value="ECO:0007669"/>
    <property type="project" value="InterPro"/>
</dbReference>
<dbReference type="InterPro" id="IPR006619">
    <property type="entry name" value="PGRP_domain_met/bac"/>
</dbReference>
<sequence>MRVKRRIWATAAVATTAVAGVLVFEGVTGTSGMPEDARAASVPADVDVHASALKVSGDGTSASLAQRDSKPFSMLGVTWTDPSARVTGTVEARTRSSATGDWTAWLPLDTEIDGRTEAGQSGVRGSTEPRWVGPSDGVEVRVSTADGTSAGLPEGLRLDTVDPGRTTGTAPEPAAYAVDAADATDEPSQEPPVPPADGSGTEPSAEPEDTPTGPAGEQPSPTVTSDPPPPSAEPSAEPTTASPSASASTGAPSTAPSATVSPAPPSTMPQPPIVSRAGWNADESLNDESPDYMAKVKAVFVHHTAQTNSYSCADSPAIVRGLHAFHVKSNGWKDLGYNFLVDKCGTVFEGRKGGVDRAVQGAHTYGFNRETTGIAVIGMYTDTSAASPATAAVARVAAWKLGQYGGNPAGTTTLVAGAAGTNYSGKKFTAGTAYTFQQISGHRDGFNTQCPGGKLYAQLPVIRGYAAGPVAGLKVTSVSGAALSGSAYYTKAGITVGWSASTPSAFVKSYDLLVDGKSVATVKGTVASAKATLAAGSHKVQVRATHLSGRTSVSAAATVVADRTAPVFSTKPYLALRTGTVNTKAVPLTLKWKAADAVLLKDVRLTAPVAKTYGPTVTSASHTARPGTATAWKMTAYDRAGNAGSASVTGTPVILQESAAKRSGTWTTRTSSSYLGGKSYSSATKKASLTWTFTGRSASWVVSRAASSGQAYVYVDGVKAATVDLKSSKTAYRQAVWTKTWASSAKHTVKIVVVGTKGRPTLTTDGLVYLK</sequence>
<dbReference type="RefSeq" id="WP_150487562.1">
    <property type="nucleotide sequence ID" value="NZ_BMUV01000001.1"/>
</dbReference>
<dbReference type="GO" id="GO:0009253">
    <property type="term" value="P:peptidoglycan catabolic process"/>
    <property type="evidence" value="ECO:0007669"/>
    <property type="project" value="InterPro"/>
</dbReference>
<evidence type="ECO:0000259" key="3">
    <source>
        <dbReference type="SMART" id="SM00701"/>
    </source>
</evidence>